<dbReference type="GO" id="GO:0005634">
    <property type="term" value="C:nucleus"/>
    <property type="evidence" value="ECO:0007669"/>
    <property type="project" value="UniProtKB-SubCell"/>
</dbReference>
<dbReference type="AlphaFoldDB" id="A0A9P1IKS4"/>
<evidence type="ECO:0000256" key="2">
    <source>
        <dbReference type="ARBA" id="ARBA00023242"/>
    </source>
</evidence>
<comment type="caution">
    <text evidence="5">The sequence shown here is derived from an EMBL/GenBank/DDBJ whole genome shotgun (WGS) entry which is preliminary data.</text>
</comment>
<evidence type="ECO:0000313" key="6">
    <source>
        <dbReference type="Proteomes" id="UP001152747"/>
    </source>
</evidence>
<feature type="domain" description="Rad21/Rec8-like protein N-terminal" evidence="4">
    <location>
        <begin position="1"/>
        <end position="114"/>
    </location>
</feature>
<dbReference type="OrthoDB" id="5813335at2759"/>
<dbReference type="GO" id="GO:0006302">
    <property type="term" value="P:double-strand break repair"/>
    <property type="evidence" value="ECO:0007669"/>
    <property type="project" value="TreeGrafter"/>
</dbReference>
<dbReference type="InterPro" id="IPR039781">
    <property type="entry name" value="Rad21/Rec8-like"/>
</dbReference>
<dbReference type="GO" id="GO:0003682">
    <property type="term" value="F:chromatin binding"/>
    <property type="evidence" value="ECO:0007669"/>
    <property type="project" value="TreeGrafter"/>
</dbReference>
<name>A0A9P1IKS4_9PELO</name>
<organism evidence="5 6">
    <name type="scientific">Caenorhabditis angaria</name>
    <dbReference type="NCBI Taxonomy" id="860376"/>
    <lineage>
        <taxon>Eukaryota</taxon>
        <taxon>Metazoa</taxon>
        <taxon>Ecdysozoa</taxon>
        <taxon>Nematoda</taxon>
        <taxon>Chromadorea</taxon>
        <taxon>Rhabditida</taxon>
        <taxon>Rhabditina</taxon>
        <taxon>Rhabditomorpha</taxon>
        <taxon>Rhabditoidea</taxon>
        <taxon>Rhabditidae</taxon>
        <taxon>Peloderinae</taxon>
        <taxon>Caenorhabditis</taxon>
    </lineage>
</organism>
<gene>
    <name evidence="5" type="ORF">CAMP_LOCUS8870</name>
</gene>
<dbReference type="Pfam" id="PF04825">
    <property type="entry name" value="Rad21_Rec8_N"/>
    <property type="match status" value="1"/>
</dbReference>
<dbReference type="GO" id="GO:0051177">
    <property type="term" value="P:meiotic sister chromatid cohesion"/>
    <property type="evidence" value="ECO:0007669"/>
    <property type="project" value="TreeGrafter"/>
</dbReference>
<keyword evidence="6" id="KW-1185">Reference proteome</keyword>
<accession>A0A9P1IKS4</accession>
<dbReference type="PANTHER" id="PTHR12585:SF27">
    <property type="entry name" value="MEIOTIC RECOMBINATION PROTEIN REC8 HOMOLOG"/>
    <property type="match status" value="1"/>
</dbReference>
<evidence type="ECO:0000313" key="5">
    <source>
        <dbReference type="EMBL" id="CAI5446233.1"/>
    </source>
</evidence>
<dbReference type="PANTHER" id="PTHR12585">
    <property type="entry name" value="SCC1 / RAD21 FAMILY MEMBER"/>
    <property type="match status" value="1"/>
</dbReference>
<dbReference type="Proteomes" id="UP001152747">
    <property type="component" value="Unassembled WGS sequence"/>
</dbReference>
<comment type="subcellular location">
    <subcellularLocation>
        <location evidence="1">Nucleus</location>
    </subcellularLocation>
</comment>
<dbReference type="EMBL" id="CANHGI010000003">
    <property type="protein sequence ID" value="CAI5446233.1"/>
    <property type="molecule type" value="Genomic_DNA"/>
</dbReference>
<feature type="coiled-coil region" evidence="3">
    <location>
        <begin position="291"/>
        <end position="318"/>
    </location>
</feature>
<evidence type="ECO:0000256" key="3">
    <source>
        <dbReference type="SAM" id="Coils"/>
    </source>
</evidence>
<protein>
    <recommendedName>
        <fullName evidence="4">Rad21/Rec8-like protein N-terminal domain-containing protein</fullName>
    </recommendedName>
</protein>
<dbReference type="GO" id="GO:0030893">
    <property type="term" value="C:meiotic cohesin complex"/>
    <property type="evidence" value="ECO:0007669"/>
    <property type="project" value="TreeGrafter"/>
</dbReference>
<evidence type="ECO:0000256" key="1">
    <source>
        <dbReference type="ARBA" id="ARBA00004123"/>
    </source>
</evidence>
<proteinExistence type="predicted"/>
<dbReference type="InterPro" id="IPR006910">
    <property type="entry name" value="Rad21_Rec8_N"/>
</dbReference>
<reference evidence="5" key="1">
    <citation type="submission" date="2022-11" db="EMBL/GenBank/DDBJ databases">
        <authorList>
            <person name="Kikuchi T."/>
        </authorList>
    </citation>
    <scope>NUCLEOTIDE SEQUENCE</scope>
    <source>
        <strain evidence="5">PS1010</strain>
    </source>
</reference>
<keyword evidence="2" id="KW-0539">Nucleus</keyword>
<keyword evidence="3" id="KW-0175">Coiled coil</keyword>
<sequence length="645" mass="74362">MFYSSEILAQRSAEFYVIWQLSNGNSMDKRSMQDLNVSDLCRSIERMIPNISDFRGSSKKMSLYLLAKLMFGTVLVFREQVVFLERDIRGLIDSLKQGHSILKFAKKFEKELREKQREAANRSRSTRILELDDGEDLADLEKISSGLGINANPNDITLYDESDLRLAMHQYIQDDLIPEIDLIPTVNQITFVDGHSSDNSDKGGMKEIIQKDDNRAKKRKHAEIQEFEPAVNPKKPQQFEEPQPVPEIVMPEIQNIIDPIVDITTNKTHENVDPIENIIDIPIPIVETPTIPQIEEELDELSAKRSKLENIRRESRKKTPVGQATFQTDRTNAFEPLELDSIVEDLNKPKKQRVRRQNVYQNVQIDEEEMVEMRQDYSALLRDKNDVIISSEKVYPSVQQLLDPVPLFMRTKKLPAELYSLYGSAKFENIGTRVRDEDEESSIADSIEKDRREVFFSTMLLPPLEDITLMAEQQIDQIDQQLLEPIDIPMPIPEPNQELYSNENVRLSTGMIDPIVEKQRKSTLYNSEPLIESLETDPQTQVTTQEASNEFYFSSGSLIDARYKLEDDLIESIKDAHPDWYNFNEFTQNMNRKKAACAFDIILGALKDQKFEVKQEGAFEPIYLREIREEMSTMSIDSGSSHSLH</sequence>
<evidence type="ECO:0000259" key="4">
    <source>
        <dbReference type="Pfam" id="PF04825"/>
    </source>
</evidence>